<feature type="region of interest" description="Disordered" evidence="2">
    <location>
        <begin position="492"/>
        <end position="534"/>
    </location>
</feature>
<feature type="compositionally biased region" description="Low complexity" evidence="2">
    <location>
        <begin position="1"/>
        <end position="15"/>
    </location>
</feature>
<name>A0A6A6TYP2_9PEZI</name>
<feature type="compositionally biased region" description="Polar residues" evidence="2">
    <location>
        <begin position="499"/>
        <end position="516"/>
    </location>
</feature>
<feature type="compositionally biased region" description="Polar residues" evidence="2">
    <location>
        <begin position="663"/>
        <end position="676"/>
    </location>
</feature>
<feature type="compositionally biased region" description="Low complexity" evidence="2">
    <location>
        <begin position="683"/>
        <end position="693"/>
    </location>
</feature>
<gene>
    <name evidence="3" type="ORF">BT63DRAFT_417895</name>
</gene>
<feature type="region of interest" description="Disordered" evidence="2">
    <location>
        <begin position="208"/>
        <end position="262"/>
    </location>
</feature>
<dbReference type="GO" id="GO:0005737">
    <property type="term" value="C:cytoplasm"/>
    <property type="evidence" value="ECO:0007669"/>
    <property type="project" value="InterPro"/>
</dbReference>
<dbReference type="OrthoDB" id="2536795at2759"/>
<feature type="compositionally biased region" description="Polar residues" evidence="2">
    <location>
        <begin position="246"/>
        <end position="262"/>
    </location>
</feature>
<feature type="region of interest" description="Disordered" evidence="2">
    <location>
        <begin position="338"/>
        <end position="413"/>
    </location>
</feature>
<evidence type="ECO:0000256" key="2">
    <source>
        <dbReference type="SAM" id="MobiDB-lite"/>
    </source>
</evidence>
<feature type="region of interest" description="Disordered" evidence="2">
    <location>
        <begin position="663"/>
        <end position="695"/>
    </location>
</feature>
<feature type="region of interest" description="Disordered" evidence="2">
    <location>
        <begin position="942"/>
        <end position="996"/>
    </location>
</feature>
<dbReference type="Proteomes" id="UP000799302">
    <property type="component" value="Unassembled WGS sequence"/>
</dbReference>
<dbReference type="GO" id="GO:0006355">
    <property type="term" value="P:regulation of DNA-templated transcription"/>
    <property type="evidence" value="ECO:0007669"/>
    <property type="project" value="InterPro"/>
</dbReference>
<organism evidence="3 4">
    <name type="scientific">Microthyrium microscopicum</name>
    <dbReference type="NCBI Taxonomy" id="703497"/>
    <lineage>
        <taxon>Eukaryota</taxon>
        <taxon>Fungi</taxon>
        <taxon>Dikarya</taxon>
        <taxon>Ascomycota</taxon>
        <taxon>Pezizomycotina</taxon>
        <taxon>Dothideomycetes</taxon>
        <taxon>Dothideomycetes incertae sedis</taxon>
        <taxon>Microthyriales</taxon>
        <taxon>Microthyriaceae</taxon>
        <taxon>Microthyrium</taxon>
    </lineage>
</organism>
<dbReference type="InterPro" id="IPR018554">
    <property type="entry name" value="FRQ"/>
</dbReference>
<proteinExistence type="predicted"/>
<dbReference type="EMBL" id="MU004242">
    <property type="protein sequence ID" value="KAF2664536.1"/>
    <property type="molecule type" value="Genomic_DNA"/>
</dbReference>
<feature type="region of interest" description="Disordered" evidence="2">
    <location>
        <begin position="752"/>
        <end position="907"/>
    </location>
</feature>
<dbReference type="AlphaFoldDB" id="A0A6A6TYP2"/>
<reference evidence="3" key="1">
    <citation type="journal article" date="2020" name="Stud. Mycol.">
        <title>101 Dothideomycetes genomes: a test case for predicting lifestyles and emergence of pathogens.</title>
        <authorList>
            <person name="Haridas S."/>
            <person name="Albert R."/>
            <person name="Binder M."/>
            <person name="Bloem J."/>
            <person name="Labutti K."/>
            <person name="Salamov A."/>
            <person name="Andreopoulos B."/>
            <person name="Baker S."/>
            <person name="Barry K."/>
            <person name="Bills G."/>
            <person name="Bluhm B."/>
            <person name="Cannon C."/>
            <person name="Castanera R."/>
            <person name="Culley D."/>
            <person name="Daum C."/>
            <person name="Ezra D."/>
            <person name="Gonzalez J."/>
            <person name="Henrissat B."/>
            <person name="Kuo A."/>
            <person name="Liang C."/>
            <person name="Lipzen A."/>
            <person name="Lutzoni F."/>
            <person name="Magnuson J."/>
            <person name="Mondo S."/>
            <person name="Nolan M."/>
            <person name="Ohm R."/>
            <person name="Pangilinan J."/>
            <person name="Park H.-J."/>
            <person name="Ramirez L."/>
            <person name="Alfaro M."/>
            <person name="Sun H."/>
            <person name="Tritt A."/>
            <person name="Yoshinaga Y."/>
            <person name="Zwiers L.-H."/>
            <person name="Turgeon B."/>
            <person name="Goodwin S."/>
            <person name="Spatafora J."/>
            <person name="Crous P."/>
            <person name="Grigoriev I."/>
        </authorList>
    </citation>
    <scope>NUCLEOTIDE SEQUENCE</scope>
    <source>
        <strain evidence="3">CBS 115976</strain>
    </source>
</reference>
<dbReference type="GO" id="GO:0007623">
    <property type="term" value="P:circadian rhythm"/>
    <property type="evidence" value="ECO:0007669"/>
    <property type="project" value="InterPro"/>
</dbReference>
<evidence type="ECO:0000256" key="1">
    <source>
        <dbReference type="SAM" id="Coils"/>
    </source>
</evidence>
<dbReference type="GO" id="GO:0005634">
    <property type="term" value="C:nucleus"/>
    <property type="evidence" value="ECO:0007669"/>
    <property type="project" value="InterPro"/>
</dbReference>
<keyword evidence="4" id="KW-1185">Reference proteome</keyword>
<dbReference type="Pfam" id="PF09421">
    <property type="entry name" value="FRQ"/>
    <property type="match status" value="1"/>
</dbReference>
<evidence type="ECO:0000313" key="3">
    <source>
        <dbReference type="EMBL" id="KAF2664536.1"/>
    </source>
</evidence>
<evidence type="ECO:0000313" key="4">
    <source>
        <dbReference type="Proteomes" id="UP000799302"/>
    </source>
</evidence>
<feature type="compositionally biased region" description="Low complexity" evidence="2">
    <location>
        <begin position="48"/>
        <end position="60"/>
    </location>
</feature>
<feature type="compositionally biased region" description="Basic and acidic residues" evidence="2">
    <location>
        <begin position="888"/>
        <end position="907"/>
    </location>
</feature>
<keyword evidence="1" id="KW-0175">Coiled coil</keyword>
<feature type="compositionally biased region" description="Basic and acidic residues" evidence="2">
    <location>
        <begin position="356"/>
        <end position="396"/>
    </location>
</feature>
<feature type="compositionally biased region" description="Polar residues" evidence="2">
    <location>
        <begin position="752"/>
        <end position="765"/>
    </location>
</feature>
<feature type="region of interest" description="Disordered" evidence="2">
    <location>
        <begin position="1"/>
        <end position="123"/>
    </location>
</feature>
<sequence>MDETTSQSSQKSTAQNPRRKPAAQSVSLKHHNENPAPQLRKPPLNRNESSASSLEVSIASHPHSRPGYQKDSSGESSNAEKWFEKSNNNVLRGNAPFDCDEPPFFLRNGSSENTPHDVSPQVRPQQQLTNTMFNSIPETGSGSEDFRSVIDDLTIENKRLKRRLKKFERQQNSHLDPEALFEVRVHGLSADKKSELEELLRNFVSKVDRTSQSTTKMSSSGYGQPASLLRDQSGSSYSRIGDSGYHSLSATGQNSSSMSGQVKSAMPRASVQDRKMEIQSYLLDIPVGLLPHHSGPLADKEKKKLIVRRLEQLFAGRDPSSSGHQLPIQQDDIAQLAARADRRPVGSGSGKVAAEGSREARIMRKKAEAEAAGRGKKSVDATESGGKSDRSSRSSEDDGLVEQRPTRPLDLDPYRAQIPAENMEYIRHLGFSPPEFESMNAQTDGHGWIYLNVLHNMAQLHLSNVTVDFVRKAVAEYSRKLEISEDGRKLRWRGGQDVTRGSSNNSPDQVTQSDDAPQSKRLGETSSYLTHEGSRSVLQGKQFKHAYSPLFHREGFETEDGSEQDMQYQLSLIPGASSGVAGGSTPAQKSRDDAPIVFYSNVGFYTDLSRDTDGMRRTKGEGGAYNRISADPMGAKNEEANLHHLENLRKLDYEKGPLSQTILQQHKAGSSLSSDSVHMVKTSRQSDSSPDSQDVMDFEASGIGGIEPADNFAISVRTRQNQKDVTMTEGADTPNANRRKAYPMGIRRALQKTASITRGSASPQIKPSRMRSVVQRDIITSKKRELPASRLPEGTFFHNSSDEEDDESDEETEDDMMDFGDADDSTSDDMPITAPQRMDWATMMPQSSDSEDEEDDDDMSKRAAAPNQGDQDSSDDDSMDLLATARAIDPEAVRVGEREFSSNKADRLADLIPAGSSAATAEGGSGFNSPALIKVPQSIDTIAASTGPAPTGASARTADAQQRRVMSLKRNRQSDDSEKLRGSRATKSPKIEGSSD</sequence>
<protein>
    <recommendedName>
        <fullName evidence="5">Frequency clock protein</fullName>
    </recommendedName>
</protein>
<evidence type="ECO:0008006" key="5">
    <source>
        <dbReference type="Google" id="ProtNLM"/>
    </source>
</evidence>
<feature type="compositionally biased region" description="Acidic residues" evidence="2">
    <location>
        <begin position="802"/>
        <end position="827"/>
    </location>
</feature>
<feature type="compositionally biased region" description="Acidic residues" evidence="2">
    <location>
        <begin position="849"/>
        <end position="858"/>
    </location>
</feature>
<feature type="compositionally biased region" description="Polar residues" evidence="2">
    <location>
        <begin position="70"/>
        <end position="91"/>
    </location>
</feature>
<feature type="compositionally biased region" description="Polar residues" evidence="2">
    <location>
        <begin position="210"/>
        <end position="222"/>
    </location>
</feature>
<accession>A0A6A6TYP2</accession>
<feature type="coiled-coil region" evidence="1">
    <location>
        <begin position="143"/>
        <end position="170"/>
    </location>
</feature>
<feature type="compositionally biased region" description="Basic and acidic residues" evidence="2">
    <location>
        <begin position="404"/>
        <end position="413"/>
    </location>
</feature>
<feature type="compositionally biased region" description="Basic and acidic residues" evidence="2">
    <location>
        <begin position="972"/>
        <end position="981"/>
    </location>
</feature>